<dbReference type="InterPro" id="IPR036890">
    <property type="entry name" value="HATPase_C_sf"/>
</dbReference>
<reference evidence="4" key="1">
    <citation type="submission" date="2022-10" db="EMBL/GenBank/DDBJ databases">
        <title>Comparative genomics and taxonomic characterization of three novel marine species of genus Reichenbachiella exhibiting antioxidant and polysaccharide degradation activities.</title>
        <authorList>
            <person name="Muhammad N."/>
            <person name="Lee Y.-J."/>
            <person name="Ko J."/>
            <person name="Kim S.-G."/>
        </authorList>
    </citation>
    <scope>NUCLEOTIDE SEQUENCE</scope>
    <source>
        <strain evidence="4">Wsw4-B4</strain>
    </source>
</reference>
<dbReference type="Gene3D" id="2.130.10.10">
    <property type="entry name" value="YVTN repeat-like/Quinoprotein amine dehydrogenase"/>
    <property type="match status" value="3"/>
</dbReference>
<feature type="domain" description="Histidine kinase" evidence="3">
    <location>
        <begin position="806"/>
        <end position="997"/>
    </location>
</feature>
<dbReference type="EMBL" id="CP106735">
    <property type="protein sequence ID" value="UXX78568.1"/>
    <property type="molecule type" value="Genomic_DNA"/>
</dbReference>
<keyword evidence="1" id="KW-0597">Phosphoprotein</keyword>
<evidence type="ECO:0000256" key="2">
    <source>
        <dbReference type="SAM" id="Phobius"/>
    </source>
</evidence>
<dbReference type="InterPro" id="IPR011110">
    <property type="entry name" value="Reg_prop"/>
</dbReference>
<dbReference type="PROSITE" id="PS50109">
    <property type="entry name" value="HIS_KIN"/>
    <property type="match status" value="1"/>
</dbReference>
<dbReference type="Pfam" id="PF07495">
    <property type="entry name" value="Y_Y_Y"/>
    <property type="match status" value="1"/>
</dbReference>
<keyword evidence="2" id="KW-1133">Transmembrane helix</keyword>
<evidence type="ECO:0000313" key="5">
    <source>
        <dbReference type="Proteomes" id="UP001062165"/>
    </source>
</evidence>
<dbReference type="Pfam" id="PF07568">
    <property type="entry name" value="HisKA_2"/>
    <property type="match status" value="1"/>
</dbReference>
<keyword evidence="2" id="KW-0472">Membrane</keyword>
<dbReference type="InterPro" id="IPR011495">
    <property type="entry name" value="Sig_transdc_His_kin_sub2_dim/P"/>
</dbReference>
<dbReference type="InterPro" id="IPR003594">
    <property type="entry name" value="HATPase_dom"/>
</dbReference>
<dbReference type="Gene3D" id="2.60.40.10">
    <property type="entry name" value="Immunoglobulins"/>
    <property type="match status" value="1"/>
</dbReference>
<keyword evidence="2" id="KW-0812">Transmembrane</keyword>
<dbReference type="RefSeq" id="WP_263050313.1">
    <property type="nucleotide sequence ID" value="NZ_CP106735.1"/>
</dbReference>
<dbReference type="Pfam" id="PF02518">
    <property type="entry name" value="HATPase_c"/>
    <property type="match status" value="1"/>
</dbReference>
<dbReference type="InterPro" id="IPR005467">
    <property type="entry name" value="His_kinase_dom"/>
</dbReference>
<dbReference type="InterPro" id="IPR013783">
    <property type="entry name" value="Ig-like_fold"/>
</dbReference>
<dbReference type="Pfam" id="PF07494">
    <property type="entry name" value="Reg_prop"/>
    <property type="match status" value="3"/>
</dbReference>
<accession>A0ABY6D0I3</accession>
<feature type="transmembrane region" description="Helical" evidence="2">
    <location>
        <begin position="743"/>
        <end position="762"/>
    </location>
</feature>
<gene>
    <name evidence="4" type="ORF">N7E81_14500</name>
</gene>
<evidence type="ECO:0000259" key="3">
    <source>
        <dbReference type="PROSITE" id="PS50109"/>
    </source>
</evidence>
<dbReference type="Gene3D" id="3.30.565.10">
    <property type="entry name" value="Histidine kinase-like ATPase, C-terminal domain"/>
    <property type="match status" value="1"/>
</dbReference>
<proteinExistence type="predicted"/>
<protein>
    <recommendedName>
        <fullName evidence="3">Histidine kinase domain-containing protein</fullName>
    </recommendedName>
</protein>
<keyword evidence="5" id="KW-1185">Reference proteome</keyword>
<dbReference type="SMART" id="SM00387">
    <property type="entry name" value="HATPase_c"/>
    <property type="match status" value="1"/>
</dbReference>
<dbReference type="InterPro" id="IPR011047">
    <property type="entry name" value="Quinoprotein_ADH-like_sf"/>
</dbReference>
<organism evidence="4 5">
    <name type="scientific">Reichenbachiella carrageenanivorans</name>
    <dbReference type="NCBI Taxonomy" id="2979869"/>
    <lineage>
        <taxon>Bacteria</taxon>
        <taxon>Pseudomonadati</taxon>
        <taxon>Bacteroidota</taxon>
        <taxon>Cytophagia</taxon>
        <taxon>Cytophagales</taxon>
        <taxon>Reichenbachiellaceae</taxon>
        <taxon>Reichenbachiella</taxon>
    </lineage>
</organism>
<dbReference type="InterPro" id="IPR011123">
    <property type="entry name" value="Y_Y_Y"/>
</dbReference>
<dbReference type="Proteomes" id="UP001062165">
    <property type="component" value="Chromosome"/>
</dbReference>
<sequence>MLTHYFGAYAQVDTLQINYIGQEQGITQLNIQEIVQDDLDYLWFSTEDGLHRFNGKQLKVYEDNPLDSLSIPDDHNRGLLIVDDTLWIASNSKGFFGLDLRAEKFFIPFDRLSEVISYHVFQLDETHLLFSSANVFNIYNRKTKQLKEVVLPHEYSENYVKAITKLQDGIYALATLSSGLLIFDLSTMKIIHQQNLDESAHNAVLLVDDQLYIGTELGLYVMPLFSYEAIKVVANEVINCIFLDEHGTFLIGTESGLMTYDRLDQSYAFQILKDQSDRVYAPLEVTSIYGDEKGNLWIGTAGEGLHYYNKYQKKFHSIEIRLDGYTKDTRLSTFQFMPDVDSTLWLGTTDNVLKYNYKTQRFKHYSAPPKALIYAMERDLNGDIWCGGFEGTGLLKYNSKQDKFEQAVVADGFNNDKTVIDIRPLKKDKLLVSTWSSGMYSYDLVNHRFEEFLVNGEKINRVRTSFIDSRQNLWLGSDQGAYRIADLGAGAVQLFSDHLPDSFAINSNRIFAINEDANSNIWLGTSSGLAQVQRDTWKTQRYYQQEGFPNDFVYSVLIDPKGKIWMGTNKGIAVLDPVTGQFVNYSEKDGLQNDEFNGKAAFHDEFGNFYFGGVDGINVFNPLAIKTNPYHPQVHLESIELFNEPIDVNTLYTDTYDFHSDENVLTFRYAANNFLNPSKVNYSYYMDGFDKGWRPATKSQNITYTNLPPGEYTFRIKATNDHGVWGDERKVKITIIPPWYDQIWFRLVVLFTLVLSVVGYMLNKSYNYKRNQIRLEYIVQERTNDLQKALSVSNAQQDSIKFLMRELKHRVKNNLQIISSLLSLQAMQINNKEAGRTLQVAKNRILTISHVENIMDSEKEHVQVDVFTRELCDNVLKLIAIEEKPNFELKYELQSAKVTNFNITYYGLMINELITNTSKYAFDSYNEKNELYIKCKIEGDLLVLEIADNGKGYQVEEIKANSIGLDLVKDMVKQLKGDIQIENLNGTKNIIRIPLIYG</sequence>
<dbReference type="InterPro" id="IPR015943">
    <property type="entry name" value="WD40/YVTN_repeat-like_dom_sf"/>
</dbReference>
<name>A0ABY6D0I3_9BACT</name>
<dbReference type="SUPFAM" id="SSF50998">
    <property type="entry name" value="Quinoprotein alcohol dehydrogenase-like"/>
    <property type="match status" value="1"/>
</dbReference>
<evidence type="ECO:0000256" key="1">
    <source>
        <dbReference type="ARBA" id="ARBA00022553"/>
    </source>
</evidence>
<dbReference type="SUPFAM" id="SSF55874">
    <property type="entry name" value="ATPase domain of HSP90 chaperone/DNA topoisomerase II/histidine kinase"/>
    <property type="match status" value="1"/>
</dbReference>
<evidence type="ECO:0000313" key="4">
    <source>
        <dbReference type="EMBL" id="UXX78568.1"/>
    </source>
</evidence>
<dbReference type="PANTHER" id="PTHR43547:SF2">
    <property type="entry name" value="HYBRID SIGNAL TRANSDUCTION HISTIDINE KINASE C"/>
    <property type="match status" value="1"/>
</dbReference>
<dbReference type="PANTHER" id="PTHR43547">
    <property type="entry name" value="TWO-COMPONENT HISTIDINE KINASE"/>
    <property type="match status" value="1"/>
</dbReference>